<keyword evidence="3" id="KW-1185">Reference proteome</keyword>
<reference evidence="2 3" key="1">
    <citation type="journal article" date="2019" name="G3 (Bethesda)">
        <title>Sequencing of a Wild Apple (Malus baccata) Genome Unravels the Differences Between Cultivated and Wild Apple Species Regarding Disease Resistance and Cold Tolerance.</title>
        <authorList>
            <person name="Chen X."/>
        </authorList>
    </citation>
    <scope>NUCLEOTIDE SEQUENCE [LARGE SCALE GENOMIC DNA]</scope>
    <source>
        <strain evidence="3">cv. Shandingzi</strain>
        <tissue evidence="2">Leaves</tissue>
    </source>
</reference>
<evidence type="ECO:0000256" key="1">
    <source>
        <dbReference type="SAM" id="MobiDB-lite"/>
    </source>
</evidence>
<name>A0A540MI18_MALBA</name>
<proteinExistence type="predicted"/>
<protein>
    <submittedName>
        <fullName evidence="2">Uncharacterized protein</fullName>
    </submittedName>
</protein>
<dbReference type="EMBL" id="VIEB01000253">
    <property type="protein sequence ID" value="TQD98374.1"/>
    <property type="molecule type" value="Genomic_DNA"/>
</dbReference>
<dbReference type="STRING" id="106549.A0A540MI18"/>
<feature type="region of interest" description="Disordered" evidence="1">
    <location>
        <begin position="27"/>
        <end position="55"/>
    </location>
</feature>
<evidence type="ECO:0000313" key="2">
    <source>
        <dbReference type="EMBL" id="TQD98374.1"/>
    </source>
</evidence>
<gene>
    <name evidence="2" type="ORF">C1H46_015975</name>
</gene>
<evidence type="ECO:0000313" key="3">
    <source>
        <dbReference type="Proteomes" id="UP000315295"/>
    </source>
</evidence>
<dbReference type="AlphaFoldDB" id="A0A540MI18"/>
<sequence length="55" mass="6497">MLALENMDRQNLAGRIIYIERARPRKDAYGEYPRTSGPPKKQNLPQQEEVSDCWY</sequence>
<accession>A0A540MI18</accession>
<organism evidence="2 3">
    <name type="scientific">Malus baccata</name>
    <name type="common">Siberian crab apple</name>
    <name type="synonym">Pyrus baccata</name>
    <dbReference type="NCBI Taxonomy" id="106549"/>
    <lineage>
        <taxon>Eukaryota</taxon>
        <taxon>Viridiplantae</taxon>
        <taxon>Streptophyta</taxon>
        <taxon>Embryophyta</taxon>
        <taxon>Tracheophyta</taxon>
        <taxon>Spermatophyta</taxon>
        <taxon>Magnoliopsida</taxon>
        <taxon>eudicotyledons</taxon>
        <taxon>Gunneridae</taxon>
        <taxon>Pentapetalae</taxon>
        <taxon>rosids</taxon>
        <taxon>fabids</taxon>
        <taxon>Rosales</taxon>
        <taxon>Rosaceae</taxon>
        <taxon>Amygdaloideae</taxon>
        <taxon>Maleae</taxon>
        <taxon>Malus</taxon>
    </lineage>
</organism>
<dbReference type="Proteomes" id="UP000315295">
    <property type="component" value="Unassembled WGS sequence"/>
</dbReference>
<comment type="caution">
    <text evidence="2">The sequence shown here is derived from an EMBL/GenBank/DDBJ whole genome shotgun (WGS) entry which is preliminary data.</text>
</comment>